<accession>A0AAD0P5P6</accession>
<evidence type="ECO:0000259" key="1">
    <source>
        <dbReference type="Pfam" id="PF24032"/>
    </source>
</evidence>
<gene>
    <name evidence="2" type="ORF">CD191_26850</name>
</gene>
<organism evidence="2 3">
    <name type="scientific">Paenibacillus odorifer</name>
    <dbReference type="NCBI Taxonomy" id="189426"/>
    <lineage>
        <taxon>Bacteria</taxon>
        <taxon>Bacillati</taxon>
        <taxon>Bacillota</taxon>
        <taxon>Bacilli</taxon>
        <taxon>Bacillales</taxon>
        <taxon>Paenibacillaceae</taxon>
        <taxon>Paenibacillus</taxon>
    </lineage>
</organism>
<sequence>MELLVKNKEGNLWDISGIVSDISWKTARSGKPSTLELTLVDSGIYQLPKFGISNGDIIQFSKDNVDVFYGFVFSIDTGSNQEIKLTAYDQIRYLLGNGSYVLQDVTASDVIKKITTDYGLKIGVLEETEYRIPSLIEDDKKLLDIIMGAIGSELQYKGRLMAFYDDFGKLTLRKPDSMLLNLVLGAGHYLYDYSLKKSIDDDTYNTIFLYKDNEASGKRDFYPVSDKDNVKRWGILHLYQKADDKANAAQIQEKANNLLKMHNREKLSLSVQAIGDMRVRAGNFIYVLLDEFETQLFLVDQCSHKISGGEHTMSLDIKVV</sequence>
<evidence type="ECO:0000313" key="2">
    <source>
        <dbReference type="EMBL" id="AWV35941.1"/>
    </source>
</evidence>
<protein>
    <recommendedName>
        <fullName evidence="1">YqbQ/XkdQ domain-containing protein</fullName>
    </recommendedName>
</protein>
<dbReference type="Pfam" id="PF24032">
    <property type="entry name" value="YQBQ"/>
    <property type="match status" value="1"/>
</dbReference>
<dbReference type="InterPro" id="IPR056937">
    <property type="entry name" value="YqbQ/XkdQ"/>
</dbReference>
<feature type="domain" description="YqbQ/XkdQ" evidence="1">
    <location>
        <begin position="22"/>
        <end position="318"/>
    </location>
</feature>
<dbReference type="SUPFAM" id="SSF69279">
    <property type="entry name" value="Phage tail proteins"/>
    <property type="match status" value="1"/>
</dbReference>
<dbReference type="EMBL" id="CP021965">
    <property type="protein sequence ID" value="AWV35941.1"/>
    <property type="molecule type" value="Genomic_DNA"/>
</dbReference>
<reference evidence="2 3" key="1">
    <citation type="submission" date="2017-06" db="EMBL/GenBank/DDBJ databases">
        <title>Complete genome sequence of Paenibacillus odorifer CBA7130.</title>
        <authorList>
            <person name="Nam Y.-D."/>
            <person name="Kang J."/>
            <person name="Chung W.-H."/>
        </authorList>
    </citation>
    <scope>NUCLEOTIDE SEQUENCE [LARGE SCALE GENOMIC DNA]</scope>
    <source>
        <strain evidence="2 3">CBA7130</strain>
    </source>
</reference>
<name>A0AAD0P5P6_9BACL</name>
<evidence type="ECO:0000313" key="3">
    <source>
        <dbReference type="Proteomes" id="UP000249163"/>
    </source>
</evidence>
<proteinExistence type="predicted"/>
<dbReference type="RefSeq" id="WP_111505693.1">
    <property type="nucleotide sequence ID" value="NZ_CP021965.1"/>
</dbReference>
<dbReference type="Proteomes" id="UP000249163">
    <property type="component" value="Chromosome"/>
</dbReference>
<dbReference type="AlphaFoldDB" id="A0AAD0P5P6"/>